<evidence type="ECO:0000313" key="2">
    <source>
        <dbReference type="EMBL" id="OWM78047.1"/>
    </source>
</evidence>
<evidence type="ECO:0000256" key="1">
    <source>
        <dbReference type="SAM" id="Phobius"/>
    </source>
</evidence>
<name>A0A218WZ44_PUNGR</name>
<feature type="transmembrane region" description="Helical" evidence="1">
    <location>
        <begin position="51"/>
        <end position="70"/>
    </location>
</feature>
<dbReference type="EMBL" id="MTKT01002507">
    <property type="protein sequence ID" value="OWM78047.1"/>
    <property type="molecule type" value="Genomic_DNA"/>
</dbReference>
<keyword evidence="1" id="KW-0812">Transmembrane</keyword>
<keyword evidence="1" id="KW-0472">Membrane</keyword>
<evidence type="ECO:0000313" key="3">
    <source>
        <dbReference type="Proteomes" id="UP000197138"/>
    </source>
</evidence>
<proteinExistence type="predicted"/>
<reference evidence="3" key="1">
    <citation type="journal article" date="2017" name="Plant J.">
        <title>The pomegranate (Punica granatum L.) genome and the genomics of punicalagin biosynthesis.</title>
        <authorList>
            <person name="Qin G."/>
            <person name="Xu C."/>
            <person name="Ming R."/>
            <person name="Tang H."/>
            <person name="Guyot R."/>
            <person name="Kramer E.M."/>
            <person name="Hu Y."/>
            <person name="Yi X."/>
            <person name="Qi Y."/>
            <person name="Xu X."/>
            <person name="Gao Z."/>
            <person name="Pan H."/>
            <person name="Jian J."/>
            <person name="Tian Y."/>
            <person name="Yue Z."/>
            <person name="Xu Y."/>
        </authorList>
    </citation>
    <scope>NUCLEOTIDE SEQUENCE [LARGE SCALE GENOMIC DNA]</scope>
    <source>
        <strain evidence="3">cv. Dabenzi</strain>
    </source>
</reference>
<sequence>MELTTSLVGFEFFAPPFLGRFRFEPSNQNGNFMMNSQYGLSEPCRTAINKLSNFGSALGTAIILPFFFVLSA</sequence>
<comment type="caution">
    <text evidence="2">The sequence shown here is derived from an EMBL/GenBank/DDBJ whole genome shotgun (WGS) entry which is preliminary data.</text>
</comment>
<protein>
    <submittedName>
        <fullName evidence="2">Uncharacterized protein</fullName>
    </submittedName>
</protein>
<dbReference type="Proteomes" id="UP000197138">
    <property type="component" value="Unassembled WGS sequence"/>
</dbReference>
<keyword evidence="1" id="KW-1133">Transmembrane helix</keyword>
<organism evidence="2 3">
    <name type="scientific">Punica granatum</name>
    <name type="common">Pomegranate</name>
    <dbReference type="NCBI Taxonomy" id="22663"/>
    <lineage>
        <taxon>Eukaryota</taxon>
        <taxon>Viridiplantae</taxon>
        <taxon>Streptophyta</taxon>
        <taxon>Embryophyta</taxon>
        <taxon>Tracheophyta</taxon>
        <taxon>Spermatophyta</taxon>
        <taxon>Magnoliopsida</taxon>
        <taxon>eudicotyledons</taxon>
        <taxon>Gunneridae</taxon>
        <taxon>Pentapetalae</taxon>
        <taxon>rosids</taxon>
        <taxon>malvids</taxon>
        <taxon>Myrtales</taxon>
        <taxon>Lythraceae</taxon>
        <taxon>Punica</taxon>
    </lineage>
</organism>
<dbReference type="AlphaFoldDB" id="A0A218WZ44"/>
<gene>
    <name evidence="2" type="ORF">CDL15_Pgr018616</name>
</gene>
<accession>A0A218WZ44</accession>